<dbReference type="AlphaFoldDB" id="A0AAF0Q9E1"/>
<dbReference type="PROSITE" id="PS51257">
    <property type="entry name" value="PROKAR_LIPOPROTEIN"/>
    <property type="match status" value="1"/>
</dbReference>
<evidence type="ECO:0000313" key="4">
    <source>
        <dbReference type="Proteomes" id="UP001234989"/>
    </source>
</evidence>
<protein>
    <recommendedName>
        <fullName evidence="2">Reverse transcriptase domain-containing protein</fullName>
    </recommendedName>
</protein>
<accession>A0AAF0Q9E1</accession>
<gene>
    <name evidence="3" type="ORF">MTR67_012616</name>
</gene>
<dbReference type="PANTHER" id="PTHR24559:SF444">
    <property type="entry name" value="REVERSE TRANSCRIPTASE DOMAIN-CONTAINING PROTEIN"/>
    <property type="match status" value="1"/>
</dbReference>
<evidence type="ECO:0000313" key="3">
    <source>
        <dbReference type="EMBL" id="WMV19231.1"/>
    </source>
</evidence>
<dbReference type="InterPro" id="IPR043502">
    <property type="entry name" value="DNA/RNA_pol_sf"/>
</dbReference>
<feature type="domain" description="Reverse transcriptase" evidence="2">
    <location>
        <begin position="76"/>
        <end position="126"/>
    </location>
</feature>
<dbReference type="EMBL" id="CP133614">
    <property type="protein sequence ID" value="WMV19231.1"/>
    <property type="molecule type" value="Genomic_DNA"/>
</dbReference>
<sequence length="205" mass="22234">MQKAGSVGSIGLVGSCTRAPVQGTKEGPMGTRGGPQESKLGGRSGHGHIEFADVFSTDLSGLPPNRDIYFGIDVESVFFDDILVYSKSRVTHEQHLRIVLHTLREQQLYAKFTKCEFWIESLEILGNVVSKTGIMVDPMNIEGGRSSPSLLHLLSEARKVTLDPEGILRIKGRISVPRVESGANTDEATYGPLTDTRSVGRLVVG</sequence>
<dbReference type="Gene3D" id="3.30.70.270">
    <property type="match status" value="1"/>
</dbReference>
<evidence type="ECO:0000256" key="1">
    <source>
        <dbReference type="SAM" id="MobiDB-lite"/>
    </source>
</evidence>
<keyword evidence="4" id="KW-1185">Reference proteome</keyword>
<reference evidence="3" key="1">
    <citation type="submission" date="2023-08" db="EMBL/GenBank/DDBJ databases">
        <title>A de novo genome assembly of Solanum verrucosum Schlechtendal, a Mexican diploid species geographically isolated from the other diploid A-genome species in potato relatives.</title>
        <authorList>
            <person name="Hosaka K."/>
        </authorList>
    </citation>
    <scope>NUCLEOTIDE SEQUENCE</scope>
    <source>
        <tissue evidence="3">Young leaves</tissue>
    </source>
</reference>
<dbReference type="Proteomes" id="UP001234989">
    <property type="component" value="Chromosome 3"/>
</dbReference>
<dbReference type="InterPro" id="IPR000477">
    <property type="entry name" value="RT_dom"/>
</dbReference>
<feature type="region of interest" description="Disordered" evidence="1">
    <location>
        <begin position="20"/>
        <end position="43"/>
    </location>
</feature>
<dbReference type="PANTHER" id="PTHR24559">
    <property type="entry name" value="TRANSPOSON TY3-I GAG-POL POLYPROTEIN"/>
    <property type="match status" value="1"/>
</dbReference>
<name>A0AAF0Q9E1_SOLVR</name>
<evidence type="ECO:0000259" key="2">
    <source>
        <dbReference type="Pfam" id="PF00078"/>
    </source>
</evidence>
<dbReference type="Pfam" id="PF00078">
    <property type="entry name" value="RVT_1"/>
    <property type="match status" value="1"/>
</dbReference>
<dbReference type="InterPro" id="IPR053134">
    <property type="entry name" value="RNA-dir_DNA_polymerase"/>
</dbReference>
<dbReference type="InterPro" id="IPR043128">
    <property type="entry name" value="Rev_trsase/Diguanyl_cyclase"/>
</dbReference>
<organism evidence="3 4">
    <name type="scientific">Solanum verrucosum</name>
    <dbReference type="NCBI Taxonomy" id="315347"/>
    <lineage>
        <taxon>Eukaryota</taxon>
        <taxon>Viridiplantae</taxon>
        <taxon>Streptophyta</taxon>
        <taxon>Embryophyta</taxon>
        <taxon>Tracheophyta</taxon>
        <taxon>Spermatophyta</taxon>
        <taxon>Magnoliopsida</taxon>
        <taxon>eudicotyledons</taxon>
        <taxon>Gunneridae</taxon>
        <taxon>Pentapetalae</taxon>
        <taxon>asterids</taxon>
        <taxon>lamiids</taxon>
        <taxon>Solanales</taxon>
        <taxon>Solanaceae</taxon>
        <taxon>Solanoideae</taxon>
        <taxon>Solaneae</taxon>
        <taxon>Solanum</taxon>
    </lineage>
</organism>
<proteinExistence type="predicted"/>
<dbReference type="SUPFAM" id="SSF56672">
    <property type="entry name" value="DNA/RNA polymerases"/>
    <property type="match status" value="1"/>
</dbReference>